<feature type="transmembrane region" description="Helical" evidence="1">
    <location>
        <begin position="82"/>
        <end position="102"/>
    </location>
</feature>
<comment type="caution">
    <text evidence="2">The sequence shown here is derived from an EMBL/GenBank/DDBJ whole genome shotgun (WGS) entry which is preliminary data.</text>
</comment>
<organism evidence="2 3">
    <name type="scientific">Yinghuangia soli</name>
    <dbReference type="NCBI Taxonomy" id="2908204"/>
    <lineage>
        <taxon>Bacteria</taxon>
        <taxon>Bacillati</taxon>
        <taxon>Actinomycetota</taxon>
        <taxon>Actinomycetes</taxon>
        <taxon>Kitasatosporales</taxon>
        <taxon>Streptomycetaceae</taxon>
        <taxon>Yinghuangia</taxon>
    </lineage>
</organism>
<sequence length="186" mass="19326">MERSYLWHAGVAAGLGMVALGLAGLTWLPGVAPFTGATWPGAVMWVLAALVFLAAVVRVLVNRAYGQRGVDAVWRLMLAGKGWFGLLGLAVFCAAVTVTVGLDGGARPEKVEDGRYFAADSGQKVDGRPTVFEVSRAEYEDARENGLRAALGVPGGLLVIAACLALVAGEAQRMNVEGVLSEGALV</sequence>
<keyword evidence="3" id="KW-1185">Reference proteome</keyword>
<feature type="transmembrane region" description="Helical" evidence="1">
    <location>
        <begin position="149"/>
        <end position="168"/>
    </location>
</feature>
<evidence type="ECO:0000256" key="1">
    <source>
        <dbReference type="SAM" id="Phobius"/>
    </source>
</evidence>
<evidence type="ECO:0000313" key="3">
    <source>
        <dbReference type="Proteomes" id="UP001165378"/>
    </source>
</evidence>
<name>A0AA41Q4H3_9ACTN</name>
<protein>
    <submittedName>
        <fullName evidence="2">Uncharacterized protein</fullName>
    </submittedName>
</protein>
<evidence type="ECO:0000313" key="2">
    <source>
        <dbReference type="EMBL" id="MCF2531393.1"/>
    </source>
</evidence>
<feature type="transmembrane region" description="Helical" evidence="1">
    <location>
        <begin position="42"/>
        <end position="61"/>
    </location>
</feature>
<keyword evidence="1" id="KW-1133">Transmembrane helix</keyword>
<dbReference type="Proteomes" id="UP001165378">
    <property type="component" value="Unassembled WGS sequence"/>
</dbReference>
<gene>
    <name evidence="2" type="ORF">LZ495_29820</name>
</gene>
<proteinExistence type="predicted"/>
<keyword evidence="1" id="KW-0812">Transmembrane</keyword>
<accession>A0AA41Q4H3</accession>
<dbReference type="AlphaFoldDB" id="A0AA41Q4H3"/>
<reference evidence="2" key="1">
    <citation type="submission" date="2022-01" db="EMBL/GenBank/DDBJ databases">
        <title>Genome-Based Taxonomic Classification of the Phylum Actinobacteria.</title>
        <authorList>
            <person name="Gao Y."/>
        </authorList>
    </citation>
    <scope>NUCLEOTIDE SEQUENCE</scope>
    <source>
        <strain evidence="2">KLBMP 8922</strain>
    </source>
</reference>
<dbReference type="RefSeq" id="WP_235056055.1">
    <property type="nucleotide sequence ID" value="NZ_JAKFHA010000023.1"/>
</dbReference>
<feature type="transmembrane region" description="Helical" evidence="1">
    <location>
        <begin position="7"/>
        <end position="30"/>
    </location>
</feature>
<dbReference type="EMBL" id="JAKFHA010000023">
    <property type="protein sequence ID" value="MCF2531393.1"/>
    <property type="molecule type" value="Genomic_DNA"/>
</dbReference>
<keyword evidence="1" id="KW-0472">Membrane</keyword>